<feature type="domain" description="CN hydrolase" evidence="2">
    <location>
        <begin position="1"/>
        <end position="281"/>
    </location>
</feature>
<accession>A0A167M3C1</accession>
<evidence type="ECO:0000313" key="3">
    <source>
        <dbReference type="EMBL" id="KZO96291.1"/>
    </source>
</evidence>
<evidence type="ECO:0000313" key="4">
    <source>
        <dbReference type="Proteomes" id="UP000076738"/>
    </source>
</evidence>
<dbReference type="CDD" id="cd07564">
    <property type="entry name" value="nitrilases_CHs"/>
    <property type="match status" value="1"/>
</dbReference>
<protein>
    <submittedName>
        <fullName evidence="3">Carbon-nitrogen hydrolase</fullName>
    </submittedName>
</protein>
<dbReference type="GO" id="GO:0016787">
    <property type="term" value="F:hydrolase activity"/>
    <property type="evidence" value="ECO:0007669"/>
    <property type="project" value="UniProtKB-KW"/>
</dbReference>
<proteinExistence type="inferred from homology"/>
<feature type="non-terminal residue" evidence="3">
    <location>
        <position position="1"/>
    </location>
</feature>
<reference evidence="3 4" key="1">
    <citation type="journal article" date="2016" name="Mol. Biol. Evol.">
        <title>Comparative Genomics of Early-Diverging Mushroom-Forming Fungi Provides Insights into the Origins of Lignocellulose Decay Capabilities.</title>
        <authorList>
            <person name="Nagy L.G."/>
            <person name="Riley R."/>
            <person name="Tritt A."/>
            <person name="Adam C."/>
            <person name="Daum C."/>
            <person name="Floudas D."/>
            <person name="Sun H."/>
            <person name="Yadav J.S."/>
            <person name="Pangilinan J."/>
            <person name="Larsson K.H."/>
            <person name="Matsuura K."/>
            <person name="Barry K."/>
            <person name="Labutti K."/>
            <person name="Kuo R."/>
            <person name="Ohm R.A."/>
            <person name="Bhattacharya S.S."/>
            <person name="Shirouzu T."/>
            <person name="Yoshinaga Y."/>
            <person name="Martin F.M."/>
            <person name="Grigoriev I.V."/>
            <person name="Hibbett D.S."/>
        </authorList>
    </citation>
    <scope>NUCLEOTIDE SEQUENCE [LARGE SCALE GENOMIC DNA]</scope>
    <source>
        <strain evidence="3 4">TUFC12733</strain>
    </source>
</reference>
<keyword evidence="4" id="KW-1185">Reference proteome</keyword>
<dbReference type="InterPro" id="IPR003010">
    <property type="entry name" value="C-N_Hydrolase"/>
</dbReference>
<dbReference type="PANTHER" id="PTHR46044:SF1">
    <property type="entry name" value="CN HYDROLASE DOMAIN-CONTAINING PROTEIN"/>
    <property type="match status" value="1"/>
</dbReference>
<dbReference type="InterPro" id="IPR036526">
    <property type="entry name" value="C-N_Hydrolase_sf"/>
</dbReference>
<gene>
    <name evidence="3" type="ORF">CALVIDRAFT_472973</name>
</gene>
<sequence length="310" mass="33292">TLKKLDSLLQQVAQQGSGFAVFPEAFIGGYPKFATFGATIGDRQPPGRDEYLSYWSGAIPLPPTSSLPLPLSSPALSEYPALQRVLQSSKEHGVFLVLGVIEQAGGTLYCTILSISPSEGLVGKRRKLVPTASERVVWGQGQAEGLGVLERRLKGLKGEGDGEVQARVSAAVCWENYMPLLRAHFYSQNVQLYCAPTVDSRPVWQSTMTHIALEGRCFVLSACQFSTQSNYSPSHPLGPGAAREPEGVVIAGGSVIVSPAGEVLAGPLWGREGVLTAEIDLEECVRGKMDLDVTGHYSRPDVFELIVHAK</sequence>
<dbReference type="Pfam" id="PF00795">
    <property type="entry name" value="CN_hydrolase"/>
    <property type="match status" value="1"/>
</dbReference>
<dbReference type="PANTHER" id="PTHR46044">
    <property type="entry name" value="NITRILASE"/>
    <property type="match status" value="1"/>
</dbReference>
<comment type="similarity">
    <text evidence="1">Belongs to the carbon-nitrogen hydrolase superfamily. Nitrilase family.</text>
</comment>
<feature type="non-terminal residue" evidence="3">
    <location>
        <position position="310"/>
    </location>
</feature>
<dbReference type="SUPFAM" id="SSF56317">
    <property type="entry name" value="Carbon-nitrogen hydrolase"/>
    <property type="match status" value="1"/>
</dbReference>
<organism evidence="3 4">
    <name type="scientific">Calocera viscosa (strain TUFC12733)</name>
    <dbReference type="NCBI Taxonomy" id="1330018"/>
    <lineage>
        <taxon>Eukaryota</taxon>
        <taxon>Fungi</taxon>
        <taxon>Dikarya</taxon>
        <taxon>Basidiomycota</taxon>
        <taxon>Agaricomycotina</taxon>
        <taxon>Dacrymycetes</taxon>
        <taxon>Dacrymycetales</taxon>
        <taxon>Dacrymycetaceae</taxon>
        <taxon>Calocera</taxon>
    </lineage>
</organism>
<dbReference type="AlphaFoldDB" id="A0A167M3C1"/>
<keyword evidence="3" id="KW-0378">Hydrolase</keyword>
<dbReference type="PROSITE" id="PS50263">
    <property type="entry name" value="CN_HYDROLASE"/>
    <property type="match status" value="1"/>
</dbReference>
<dbReference type="Gene3D" id="3.60.110.10">
    <property type="entry name" value="Carbon-nitrogen hydrolase"/>
    <property type="match status" value="1"/>
</dbReference>
<dbReference type="EMBL" id="KV417285">
    <property type="protein sequence ID" value="KZO96291.1"/>
    <property type="molecule type" value="Genomic_DNA"/>
</dbReference>
<evidence type="ECO:0000259" key="2">
    <source>
        <dbReference type="PROSITE" id="PS50263"/>
    </source>
</evidence>
<dbReference type="Proteomes" id="UP000076738">
    <property type="component" value="Unassembled WGS sequence"/>
</dbReference>
<dbReference type="STRING" id="1330018.A0A167M3C1"/>
<dbReference type="OrthoDB" id="10250282at2759"/>
<dbReference type="InterPro" id="IPR044149">
    <property type="entry name" value="Nitrilases_CHs"/>
</dbReference>
<evidence type="ECO:0000256" key="1">
    <source>
        <dbReference type="ARBA" id="ARBA00008129"/>
    </source>
</evidence>
<name>A0A167M3C1_CALVF</name>